<name>A0A2T9YQ93_9FUNG</name>
<dbReference type="EMBL" id="MBFT01000244">
    <property type="protein sequence ID" value="PVU94528.1"/>
    <property type="molecule type" value="Genomic_DNA"/>
</dbReference>
<comment type="caution">
    <text evidence="2">The sequence shown here is derived from an EMBL/GenBank/DDBJ whole genome shotgun (WGS) entry which is preliminary data.</text>
</comment>
<evidence type="ECO:0000313" key="3">
    <source>
        <dbReference type="Proteomes" id="UP000245699"/>
    </source>
</evidence>
<accession>A0A2T9YQ93</accession>
<dbReference type="Proteomes" id="UP000245699">
    <property type="component" value="Unassembled WGS sequence"/>
</dbReference>
<sequence>MKIALGISALFTIPLVFSKEITVSGYIEKSDFTGLDVKLVIYQNGELTTRVFCKPQKVDPSCKKNCNLEIVYNNNKIIRFNSEEIVYKHGGQTYNIDFISDKYILDGCSGVESCRLYTLPFEFKIIEAVVQ</sequence>
<proteinExistence type="predicted"/>
<feature type="chain" id="PRO_5015674883" evidence="1">
    <location>
        <begin position="19"/>
        <end position="131"/>
    </location>
</feature>
<protein>
    <submittedName>
        <fullName evidence="2">Uncharacterized protein</fullName>
    </submittedName>
</protein>
<evidence type="ECO:0000313" key="2">
    <source>
        <dbReference type="EMBL" id="PVU94528.1"/>
    </source>
</evidence>
<feature type="signal peptide" evidence="1">
    <location>
        <begin position="1"/>
        <end position="18"/>
    </location>
</feature>
<keyword evidence="1" id="KW-0732">Signal</keyword>
<reference evidence="2 3" key="1">
    <citation type="journal article" date="2018" name="MBio">
        <title>Comparative Genomics Reveals the Core Gene Toolbox for the Fungus-Insect Symbiosis.</title>
        <authorList>
            <person name="Wang Y."/>
            <person name="Stata M."/>
            <person name="Wang W."/>
            <person name="Stajich J.E."/>
            <person name="White M.M."/>
            <person name="Moncalvo J.M."/>
        </authorList>
    </citation>
    <scope>NUCLEOTIDE SEQUENCE [LARGE SCALE GENOMIC DNA]</scope>
    <source>
        <strain evidence="2 3">AUS-77-4</strain>
    </source>
</reference>
<gene>
    <name evidence="2" type="ORF">BB559_002977</name>
</gene>
<keyword evidence="3" id="KW-1185">Reference proteome</keyword>
<organism evidence="2 3">
    <name type="scientific">Furculomyces boomerangus</name>
    <dbReference type="NCBI Taxonomy" id="61424"/>
    <lineage>
        <taxon>Eukaryota</taxon>
        <taxon>Fungi</taxon>
        <taxon>Fungi incertae sedis</taxon>
        <taxon>Zoopagomycota</taxon>
        <taxon>Kickxellomycotina</taxon>
        <taxon>Harpellomycetes</taxon>
        <taxon>Harpellales</taxon>
        <taxon>Harpellaceae</taxon>
        <taxon>Furculomyces</taxon>
    </lineage>
</organism>
<evidence type="ECO:0000256" key="1">
    <source>
        <dbReference type="SAM" id="SignalP"/>
    </source>
</evidence>
<dbReference type="AlphaFoldDB" id="A0A2T9YQ93"/>